<protein>
    <submittedName>
        <fullName evidence="3">Ca-activated chloride channel family protein</fullName>
    </submittedName>
</protein>
<organism evidence="3 4">
    <name type="scientific">Roseivivax lentus</name>
    <dbReference type="NCBI Taxonomy" id="633194"/>
    <lineage>
        <taxon>Bacteria</taxon>
        <taxon>Pseudomonadati</taxon>
        <taxon>Pseudomonadota</taxon>
        <taxon>Alphaproteobacteria</taxon>
        <taxon>Rhodobacterales</taxon>
        <taxon>Roseobacteraceae</taxon>
        <taxon>Roseivivax</taxon>
    </lineage>
</organism>
<dbReference type="OrthoDB" id="9783818at2"/>
<dbReference type="EMBL" id="FTOQ01000001">
    <property type="protein sequence ID" value="SIS59945.1"/>
    <property type="molecule type" value="Genomic_DNA"/>
</dbReference>
<feature type="chain" id="PRO_5012704098" evidence="1">
    <location>
        <begin position="22"/>
        <end position="233"/>
    </location>
</feature>
<dbReference type="PROSITE" id="PS50234">
    <property type="entry name" value="VWFA"/>
    <property type="match status" value="1"/>
</dbReference>
<dbReference type="SMART" id="SM00327">
    <property type="entry name" value="VWA"/>
    <property type="match status" value="1"/>
</dbReference>
<reference evidence="4" key="1">
    <citation type="submission" date="2017-01" db="EMBL/GenBank/DDBJ databases">
        <authorList>
            <person name="Varghese N."/>
            <person name="Submissions S."/>
        </authorList>
    </citation>
    <scope>NUCLEOTIDE SEQUENCE [LARGE SCALE GENOMIC DNA]</scope>
    <source>
        <strain evidence="4">DSM 29430</strain>
    </source>
</reference>
<evidence type="ECO:0000313" key="4">
    <source>
        <dbReference type="Proteomes" id="UP000186684"/>
    </source>
</evidence>
<feature type="domain" description="VWFA" evidence="2">
    <location>
        <begin position="26"/>
        <end position="214"/>
    </location>
</feature>
<dbReference type="STRING" id="633194.SAMN05421759_101678"/>
<feature type="signal peptide" evidence="1">
    <location>
        <begin position="1"/>
        <end position="21"/>
    </location>
</feature>
<dbReference type="InterPro" id="IPR002035">
    <property type="entry name" value="VWF_A"/>
</dbReference>
<dbReference type="SUPFAM" id="SSF53300">
    <property type="entry name" value="vWA-like"/>
    <property type="match status" value="1"/>
</dbReference>
<dbReference type="PROSITE" id="PS51257">
    <property type="entry name" value="PROKAR_LIPOPROTEIN"/>
    <property type="match status" value="1"/>
</dbReference>
<dbReference type="RefSeq" id="WP_076444951.1">
    <property type="nucleotide sequence ID" value="NZ_FTOQ01000001.1"/>
</dbReference>
<keyword evidence="1" id="KW-0732">Signal</keyword>
<dbReference type="Proteomes" id="UP000186684">
    <property type="component" value="Unassembled WGS sequence"/>
</dbReference>
<dbReference type="Gene3D" id="3.40.50.410">
    <property type="entry name" value="von Willebrand factor, type A domain"/>
    <property type="match status" value="1"/>
</dbReference>
<proteinExistence type="predicted"/>
<keyword evidence="4" id="KW-1185">Reference proteome</keyword>
<evidence type="ECO:0000259" key="2">
    <source>
        <dbReference type="PROSITE" id="PS50234"/>
    </source>
</evidence>
<accession>A0A1N7KEF5</accession>
<evidence type="ECO:0000256" key="1">
    <source>
        <dbReference type="SAM" id="SignalP"/>
    </source>
</evidence>
<dbReference type="InterPro" id="IPR036465">
    <property type="entry name" value="vWFA_dom_sf"/>
</dbReference>
<evidence type="ECO:0000313" key="3">
    <source>
        <dbReference type="EMBL" id="SIS59945.1"/>
    </source>
</evidence>
<dbReference type="Pfam" id="PF13519">
    <property type="entry name" value="VWA_2"/>
    <property type="match status" value="1"/>
</dbReference>
<name>A0A1N7KEF5_9RHOB</name>
<sequence length="233" mass="24454">MFRSLVSGTLALSLMTTTAAAGCYEDAMIVFDASGSMAQAVGGTDSPTRIAEAQSALRQVLPMVPDERPVGLLTYGPGTLGFCENFQVRLAPEPHQRLQIQAEIDALSPLGDTPLARAVELAAEAMSFRDEPAVVVLVTDGRDTCGSSVCRVAEQLAAEGADLTVHVIGFRFGGYEPGQDLYKTSPGCLSAFTGGHYLSAQSLEDLVGALHRTLTCPLIAKAAPVPETATRVQ</sequence>
<dbReference type="AlphaFoldDB" id="A0A1N7KEF5"/>
<gene>
    <name evidence="3" type="ORF">SAMN05421759_101678</name>
</gene>